<dbReference type="OrthoDB" id="3268641at2759"/>
<feature type="compositionally biased region" description="Polar residues" evidence="1">
    <location>
        <begin position="839"/>
        <end position="863"/>
    </location>
</feature>
<reference evidence="2 3" key="1">
    <citation type="submission" date="2015-04" db="EMBL/GenBank/DDBJ databases">
        <title>Complete genome sequence of Schizopora paradoxa KUC8140, a cosmopolitan wood degrader in East Asia.</title>
        <authorList>
            <consortium name="DOE Joint Genome Institute"/>
            <person name="Min B."/>
            <person name="Park H."/>
            <person name="Jang Y."/>
            <person name="Kim J.-J."/>
            <person name="Kim K.H."/>
            <person name="Pangilinan J."/>
            <person name="Lipzen A."/>
            <person name="Riley R."/>
            <person name="Grigoriev I.V."/>
            <person name="Spatafora J.W."/>
            <person name="Choi I.-G."/>
        </authorList>
    </citation>
    <scope>NUCLEOTIDE SEQUENCE [LARGE SCALE GENOMIC DNA]</scope>
    <source>
        <strain evidence="2 3">KUC8140</strain>
    </source>
</reference>
<organism evidence="2 3">
    <name type="scientific">Schizopora paradoxa</name>
    <dbReference type="NCBI Taxonomy" id="27342"/>
    <lineage>
        <taxon>Eukaryota</taxon>
        <taxon>Fungi</taxon>
        <taxon>Dikarya</taxon>
        <taxon>Basidiomycota</taxon>
        <taxon>Agaricomycotina</taxon>
        <taxon>Agaricomycetes</taxon>
        <taxon>Hymenochaetales</taxon>
        <taxon>Schizoporaceae</taxon>
        <taxon>Schizopora</taxon>
    </lineage>
</organism>
<feature type="region of interest" description="Disordered" evidence="1">
    <location>
        <begin position="542"/>
        <end position="683"/>
    </location>
</feature>
<feature type="compositionally biased region" description="Low complexity" evidence="1">
    <location>
        <begin position="661"/>
        <end position="675"/>
    </location>
</feature>
<proteinExistence type="predicted"/>
<dbReference type="Proteomes" id="UP000053477">
    <property type="component" value="Unassembled WGS sequence"/>
</dbReference>
<feature type="compositionally biased region" description="Polar residues" evidence="1">
    <location>
        <begin position="646"/>
        <end position="656"/>
    </location>
</feature>
<feature type="compositionally biased region" description="Low complexity" evidence="1">
    <location>
        <begin position="73"/>
        <end position="83"/>
    </location>
</feature>
<feature type="compositionally biased region" description="Acidic residues" evidence="1">
    <location>
        <begin position="150"/>
        <end position="160"/>
    </location>
</feature>
<feature type="region of interest" description="Disordered" evidence="1">
    <location>
        <begin position="735"/>
        <end position="879"/>
    </location>
</feature>
<dbReference type="STRING" id="27342.A0A0H2S106"/>
<gene>
    <name evidence="2" type="ORF">SCHPADRAFT_936481</name>
</gene>
<feature type="compositionally biased region" description="Basic and acidic residues" evidence="1">
    <location>
        <begin position="564"/>
        <end position="587"/>
    </location>
</feature>
<dbReference type="EMBL" id="KQ085898">
    <property type="protein sequence ID" value="KLO18015.1"/>
    <property type="molecule type" value="Genomic_DNA"/>
</dbReference>
<dbReference type="InParanoid" id="A0A0H2S106"/>
<dbReference type="AlphaFoldDB" id="A0A0H2S106"/>
<evidence type="ECO:0000313" key="2">
    <source>
        <dbReference type="EMBL" id="KLO18015.1"/>
    </source>
</evidence>
<feature type="compositionally biased region" description="Polar residues" evidence="1">
    <location>
        <begin position="24"/>
        <end position="37"/>
    </location>
</feature>
<feature type="region of interest" description="Disordered" evidence="1">
    <location>
        <begin position="122"/>
        <end position="171"/>
    </location>
</feature>
<feature type="region of interest" description="Disordered" evidence="1">
    <location>
        <begin position="1"/>
        <end position="108"/>
    </location>
</feature>
<feature type="compositionally biased region" description="Polar residues" evidence="1">
    <location>
        <begin position="806"/>
        <end position="816"/>
    </location>
</feature>
<feature type="region of interest" description="Disordered" evidence="1">
    <location>
        <begin position="426"/>
        <end position="448"/>
    </location>
</feature>
<feature type="compositionally biased region" description="Low complexity" evidence="1">
    <location>
        <begin position="735"/>
        <end position="752"/>
    </location>
</feature>
<protein>
    <submittedName>
        <fullName evidence="2">Uncharacterized protein</fullName>
    </submittedName>
</protein>
<name>A0A0H2S106_9AGAM</name>
<feature type="compositionally biased region" description="Low complexity" evidence="1">
    <location>
        <begin position="783"/>
        <end position="797"/>
    </location>
</feature>
<feature type="compositionally biased region" description="Polar residues" evidence="1">
    <location>
        <begin position="621"/>
        <end position="633"/>
    </location>
</feature>
<sequence length="879" mass="96516">MRTLASVLTIKSRAAGKSEDDSSLSRTHSHPNGSPVRSSAKPRSHNLFSKAPKTPVDTAPLTPPPSRPALTPGSSASSDGSASLRTPDDDGMMTFPKPEQDEKKKWSNWFGRRKSSLKAVTDDLHHSGNVSIPPIDDQPRPPMHDSPNNSDDEEDDDDYGVADTATASSSRVVLSPATYAKASSNLRVILRNKLVATHDPPPLIDRTSSPFFPRSTARRRETPFHHTLESAMHTRRMLKRVERKSLTRNEHASIAAFGARLKPDDGRGGSKDEIRILKPFSTADEEDSMSYAGMRVCMHSRGLRFWALRPCFEERYVVYAPGEHGGDVVMKSVQGVGRGLGVPEIEISDHVLNLSAIDLDDASFERALVPSYPMPKSVVPVIKPSKLSTPKPPSVAVKTSNLPPLPRAILTPPSVKTAAPVVTTLPNPIGMKPESPKPIKTTLPDPPTTKRGVRFAGESDADESVPLGYAVASRKKKEEKEAFLRVEREKRERALEERRKEQRLFDEQQRAVRKVAEEEHRLRVEEEKRKREERARAKYAEEVAAARQRIESARSGVENAQSLREARLREKEPVYSRPAYDSDRRQASDYFGKPPESPSTGSGDSRPPSFPSSTEDIRRNSLAQSSRPSSLHESSVEDLRSKNRRQSSASEAVNNADNRRMSSSSRPMSVASTSRGTIPRSFSSPIIMPMAVPVPVPTMPYANMGMNMMYGGIPQQMPMHAPMWNMPLLPPAPPFMMQQFSGPSHSPGGSSHSKSRSNSRDSSPSRSRQSHSAPTSPGERPPSSSTHKSSAKNSSSSRPVGGGHSKQGSNDTTPRHPSSLAKEATTGDVKRPIRVASYTPPSRAQSGFQNLSRQSLYSQSNRGSSRDVPSKAYSQPRIK</sequence>
<keyword evidence="3" id="KW-1185">Reference proteome</keyword>
<accession>A0A0H2S106</accession>
<evidence type="ECO:0000256" key="1">
    <source>
        <dbReference type="SAM" id="MobiDB-lite"/>
    </source>
</evidence>
<feature type="compositionally biased region" description="Low complexity" evidence="1">
    <location>
        <begin position="760"/>
        <end position="772"/>
    </location>
</feature>
<evidence type="ECO:0000313" key="3">
    <source>
        <dbReference type="Proteomes" id="UP000053477"/>
    </source>
</evidence>